<dbReference type="InterPro" id="IPR029044">
    <property type="entry name" value="Nucleotide-diphossugar_trans"/>
</dbReference>
<reference evidence="2 3" key="1">
    <citation type="submission" date="2020-10" db="EMBL/GenBank/DDBJ databases">
        <title>Wide distribution of Phycisphaera-like planctomycetes from WD2101 soil group in peatlands and genome analysis of the first cultivated representative.</title>
        <authorList>
            <person name="Dedysh S.N."/>
            <person name="Beletsky A.V."/>
            <person name="Ivanova A."/>
            <person name="Kulichevskaya I.S."/>
            <person name="Suzina N.E."/>
            <person name="Philippov D.A."/>
            <person name="Rakitin A.L."/>
            <person name="Mardanov A.V."/>
            <person name="Ravin N.V."/>
        </authorList>
    </citation>
    <scope>NUCLEOTIDE SEQUENCE [LARGE SCALE GENOMIC DNA]</scope>
    <source>
        <strain evidence="2 3">M1803</strain>
    </source>
</reference>
<gene>
    <name evidence="2" type="ORF">IPV69_12560</name>
</gene>
<evidence type="ECO:0000313" key="2">
    <source>
        <dbReference type="EMBL" id="QOV92131.1"/>
    </source>
</evidence>
<proteinExistence type="predicted"/>
<dbReference type="CDD" id="cd04179">
    <property type="entry name" value="DPM_DPG-synthase_like"/>
    <property type="match status" value="1"/>
</dbReference>
<dbReference type="Proteomes" id="UP000593765">
    <property type="component" value="Chromosome"/>
</dbReference>
<feature type="domain" description="Glycosyltransferase 2-like" evidence="1">
    <location>
        <begin position="28"/>
        <end position="183"/>
    </location>
</feature>
<dbReference type="Pfam" id="PF00535">
    <property type="entry name" value="Glycos_transf_2"/>
    <property type="match status" value="1"/>
</dbReference>
<dbReference type="InterPro" id="IPR050256">
    <property type="entry name" value="Glycosyltransferase_2"/>
</dbReference>
<dbReference type="KEGG" id="hbs:IPV69_12560"/>
<dbReference type="Gene3D" id="3.90.550.10">
    <property type="entry name" value="Spore Coat Polysaccharide Biosynthesis Protein SpsA, Chain A"/>
    <property type="match status" value="1"/>
</dbReference>
<dbReference type="PANTHER" id="PTHR48090">
    <property type="entry name" value="UNDECAPRENYL-PHOSPHATE 4-DEOXY-4-FORMAMIDO-L-ARABINOSE TRANSFERASE-RELATED"/>
    <property type="match status" value="1"/>
</dbReference>
<name>A0A7M2X506_9BACT</name>
<evidence type="ECO:0000259" key="1">
    <source>
        <dbReference type="Pfam" id="PF00535"/>
    </source>
</evidence>
<keyword evidence="3" id="KW-1185">Reference proteome</keyword>
<sequence length="301" mass="32744">MERHSPTTSPGLRPHPLCVPPGSRCLLLIPAFNEGASVRRLVLRLRRALPTCDILVIDDGSTDDTVRQVPEGTAVVTLPFNLGIGGAMQAGYRYAALHGYDIAVQVDGDGQHRPREVGRLIDELSKSGSDFVVGSRYLGKVHYRQTASRALGAWFLRGVIRTFTGLPITDCTSGFRAANRRVIRAFAHWYPEDYPEPEVILLLHRSGYRISELGVQMRHRKTGQSSIRLFDGLYYVIKVTVCLVLDLVRQPWPRGKLVDAGLATAQSGPVVLPNATAAAGVSESAAALPAGTEPRAVPVHP</sequence>
<dbReference type="AlphaFoldDB" id="A0A7M2X506"/>
<protein>
    <submittedName>
        <fullName evidence="2">Glycosyltransferase family 2 protein</fullName>
    </submittedName>
</protein>
<organism evidence="2 3">
    <name type="scientific">Humisphaera borealis</name>
    <dbReference type="NCBI Taxonomy" id="2807512"/>
    <lineage>
        <taxon>Bacteria</taxon>
        <taxon>Pseudomonadati</taxon>
        <taxon>Planctomycetota</taxon>
        <taxon>Phycisphaerae</taxon>
        <taxon>Tepidisphaerales</taxon>
        <taxon>Tepidisphaeraceae</taxon>
        <taxon>Humisphaera</taxon>
    </lineage>
</organism>
<dbReference type="EMBL" id="CP063458">
    <property type="protein sequence ID" value="QOV92131.1"/>
    <property type="molecule type" value="Genomic_DNA"/>
</dbReference>
<evidence type="ECO:0000313" key="3">
    <source>
        <dbReference type="Proteomes" id="UP000593765"/>
    </source>
</evidence>
<dbReference type="SUPFAM" id="SSF53448">
    <property type="entry name" value="Nucleotide-diphospho-sugar transferases"/>
    <property type="match status" value="1"/>
</dbReference>
<accession>A0A7M2X506</accession>
<dbReference type="InterPro" id="IPR001173">
    <property type="entry name" value="Glyco_trans_2-like"/>
</dbReference>